<dbReference type="PANTHER" id="PTHR40252">
    <property type="entry name" value="BLR0328 PROTEIN"/>
    <property type="match status" value="1"/>
</dbReference>
<dbReference type="InterPro" id="IPR019494">
    <property type="entry name" value="FIST_C"/>
</dbReference>
<evidence type="ECO:0000259" key="1">
    <source>
        <dbReference type="SMART" id="SM00897"/>
    </source>
</evidence>
<keyword evidence="4" id="KW-1185">Reference proteome</keyword>
<comment type="caution">
    <text evidence="3">The sequence shown here is derived from an EMBL/GenBank/DDBJ whole genome shotgun (WGS) entry which is preliminary data.</text>
</comment>
<evidence type="ECO:0000259" key="2">
    <source>
        <dbReference type="SMART" id="SM01204"/>
    </source>
</evidence>
<dbReference type="Pfam" id="PF10442">
    <property type="entry name" value="FIST_C"/>
    <property type="match status" value="1"/>
</dbReference>
<feature type="domain" description="FIST" evidence="1">
    <location>
        <begin position="22"/>
        <end position="210"/>
    </location>
</feature>
<protein>
    <submittedName>
        <fullName evidence="3">FIST N-terminal domain-containing protein</fullName>
    </submittedName>
</protein>
<dbReference type="Pfam" id="PF08495">
    <property type="entry name" value="FIST"/>
    <property type="match status" value="1"/>
</dbReference>
<dbReference type="PANTHER" id="PTHR40252:SF2">
    <property type="entry name" value="BLR0328 PROTEIN"/>
    <property type="match status" value="1"/>
</dbReference>
<gene>
    <name evidence="3" type="ORF">WMO37_00175</name>
</gene>
<dbReference type="SMART" id="SM01204">
    <property type="entry name" value="FIST_C"/>
    <property type="match status" value="1"/>
</dbReference>
<organism evidence="3 4">
    <name type="scientific">Lachnospira intestinalis</name>
    <dbReference type="NCBI Taxonomy" id="3133158"/>
    <lineage>
        <taxon>Bacteria</taxon>
        <taxon>Bacillati</taxon>
        <taxon>Bacillota</taxon>
        <taxon>Clostridia</taxon>
        <taxon>Lachnospirales</taxon>
        <taxon>Lachnospiraceae</taxon>
        <taxon>Lachnospira</taxon>
    </lineage>
</organism>
<dbReference type="SMART" id="SM00897">
    <property type="entry name" value="FIST"/>
    <property type="match status" value="1"/>
</dbReference>
<name>A0ABV1H1B1_9FIRM</name>
<reference evidence="3" key="1">
    <citation type="submission" date="2024-03" db="EMBL/GenBank/DDBJ databases">
        <title>Human intestinal bacterial collection.</title>
        <authorList>
            <person name="Pauvert C."/>
            <person name="Hitch T.C.A."/>
            <person name="Clavel T."/>
        </authorList>
    </citation>
    <scope>NUCLEOTIDE SEQUENCE [LARGE SCALE GENOMIC DNA]</scope>
    <source>
        <strain evidence="3">CLA-AA-H89B</strain>
    </source>
</reference>
<accession>A0ABV1H1B1</accession>
<sequence>MEQFVGMSKTGSIKEAAEGLKNPQFLMLFDSSKERFKESVSQLEEMFPGVPSIGCVGQFYGKTQVLENGVMVVGFSGGIRAAADVFTDVSTMPVKCIRKFQQNVTNISASADNTVLIDFCSGNDECVLATMESVLKSKKIQLTGGTAWEGLVCCNGQVYEDACAYALVKNESGRVKVYKENIYLRKDAVKHIVTRSEPRTYTIQEIDGRRAEDVYTKELGISPENITEQTMVNPLGRVIGDETYIISIKERTGNGSFSCYRKVNPKDNICFLQAGDHKQILQETIESIHKDFSKISGVFSVNCLFRYLYFQQKGFVNEYLEEMGKLGSHAGLVGLGEHYNGQHTNQTMSAVVFE</sequence>
<dbReference type="InterPro" id="IPR013702">
    <property type="entry name" value="FIST_domain_N"/>
</dbReference>
<dbReference type="Proteomes" id="UP001546774">
    <property type="component" value="Unassembled WGS sequence"/>
</dbReference>
<evidence type="ECO:0000313" key="4">
    <source>
        <dbReference type="Proteomes" id="UP001546774"/>
    </source>
</evidence>
<dbReference type="EMBL" id="JBBMFS010000001">
    <property type="protein sequence ID" value="MEQ2553434.1"/>
    <property type="molecule type" value="Genomic_DNA"/>
</dbReference>
<proteinExistence type="predicted"/>
<feature type="domain" description="FIST C-domain" evidence="2">
    <location>
        <begin position="211"/>
        <end position="341"/>
    </location>
</feature>
<evidence type="ECO:0000313" key="3">
    <source>
        <dbReference type="EMBL" id="MEQ2553434.1"/>
    </source>
</evidence>